<dbReference type="Pfam" id="PF05402">
    <property type="entry name" value="PqqD"/>
    <property type="match status" value="1"/>
</dbReference>
<dbReference type="Gene3D" id="1.10.10.1150">
    <property type="entry name" value="Coenzyme PQQ synthesis protein D (PqqD)"/>
    <property type="match status" value="1"/>
</dbReference>
<dbReference type="EMBL" id="LTAO01000036">
    <property type="protein sequence ID" value="KYG27649.1"/>
    <property type="molecule type" value="Genomic_DNA"/>
</dbReference>
<protein>
    <submittedName>
        <fullName evidence="1">Metallophosphoesterase</fullName>
    </submittedName>
</protein>
<dbReference type="Proteomes" id="UP000075806">
    <property type="component" value="Unassembled WGS sequence"/>
</dbReference>
<dbReference type="STRING" id="519424.AZF04_10680"/>
<gene>
    <name evidence="1" type="ORF">AZF04_10680</name>
</gene>
<dbReference type="NCBIfam" id="NF033536">
    <property type="entry name" value="lasso_PqqD_Bac"/>
    <property type="match status" value="1"/>
</dbReference>
<evidence type="ECO:0000313" key="2">
    <source>
        <dbReference type="Proteomes" id="UP000075806"/>
    </source>
</evidence>
<name>A0A161QFJ9_9BACI</name>
<sequence>MSKQPISTEALVVQVEGNIVTDMDGDKVMLNISKGKYYNLGKIGGAVWELIKTPQTLESIVNKLVEEYEVEKEVCSLEVQSFLEDLKQQGLVYFQNSDEMGI</sequence>
<dbReference type="InterPro" id="IPR041881">
    <property type="entry name" value="PqqD_sf"/>
</dbReference>
<accession>A0A161QFJ9</accession>
<dbReference type="InterPro" id="IPR008792">
    <property type="entry name" value="PQQD"/>
</dbReference>
<dbReference type="AlphaFoldDB" id="A0A161QFJ9"/>
<organism evidence="1 2">
    <name type="scientific">Alkalihalobacillus trypoxylicola</name>
    <dbReference type="NCBI Taxonomy" id="519424"/>
    <lineage>
        <taxon>Bacteria</taxon>
        <taxon>Bacillati</taxon>
        <taxon>Bacillota</taxon>
        <taxon>Bacilli</taxon>
        <taxon>Bacillales</taxon>
        <taxon>Bacillaceae</taxon>
        <taxon>Alkalihalobacillus</taxon>
    </lineage>
</organism>
<dbReference type="OrthoDB" id="1495225at2"/>
<reference evidence="1" key="1">
    <citation type="submission" date="2016-02" db="EMBL/GenBank/DDBJ databases">
        <title>Genome sequence of Bacillus trypoxylicola KCTC 13244(T).</title>
        <authorList>
            <person name="Jeong H."/>
            <person name="Park S.-H."/>
            <person name="Choi S.-K."/>
        </authorList>
    </citation>
    <scope>NUCLEOTIDE SEQUENCE [LARGE SCALE GENOMIC DNA]</scope>
    <source>
        <strain evidence="1">KCTC 13244</strain>
    </source>
</reference>
<dbReference type="RefSeq" id="WP_061949779.1">
    <property type="nucleotide sequence ID" value="NZ_LTAO01000036.1"/>
</dbReference>
<comment type="caution">
    <text evidence="1">The sequence shown here is derived from an EMBL/GenBank/DDBJ whole genome shotgun (WGS) entry which is preliminary data.</text>
</comment>
<keyword evidence="2" id="KW-1185">Reference proteome</keyword>
<proteinExistence type="predicted"/>
<evidence type="ECO:0000313" key="1">
    <source>
        <dbReference type="EMBL" id="KYG27649.1"/>
    </source>
</evidence>